<protein>
    <submittedName>
        <fullName evidence="2">Uncharacterized protein</fullName>
    </submittedName>
</protein>
<sequence length="1181" mass="132581">MTTIFNFPFDDLPDNHPRRIEAAEDEVLRYNPDSGIPDHLSAAADLDSDARTAANEILLSCGFSVPPLISELVDIEKSQLLTLAVDKKCLRSSQEFITALLGHLGTGVVALIRVVFFSTDTFTENTDLLALIERVINLDKAHPFDPNFRRLVPHLRKADTLNQALLRTQRILIRTFSSPFAQTQETMPAFSVFDETGNAKPFFVRRNLTSEEALHPILKSVEYTQKSRINRMPLPSVPSKFSSTTDVPIGTTSVIHSLDMFRRAFSVFTTNLLSKVPLGRSKAIVAGGAVSACLLPWPQPIVELYTHEKRMHEILLKLLWKLPLEIANIVITYSRILQSCTNRTDSALFEHLCGDLSPYSGSDIDVFFVCPFGATDVDAAMDLFPAVHSLIVKNRAAAAPLVRRFITKKKTPNHWIFRDIDETDPNYDWFIQTKAEIEKIEAEDEEYETILERFDEGKGNFDERDENGWNDLVQEGLAARLKLLWTVRTTNSVTITGCHPVRHVQLMLPVVRCPEQVVYPFDLDCVSVFYDGSNVYATPRSLRSFNTRTNFVDRISLQDRSRCVRILKYCTRGFSTVAFEVCRHFPRCDVVASRLLRETIVRGFPELIAENSKATQVFDPDMEDNDEWIPLRFDPKKGGDTMEPPGEIIGMDYTTAPLLYGPQMSNSDLITQIKTFEKLSTFPTLRDRKPIMLRLRHELTSKPSAFKKEISKTRYETLIPMQFKFLKDGTVGRRVQFATGFHLCYLCKKDVGELSNHSTAAEHHESSDDNSESEKRSHRRIGVCDNCEDLNKRKREEIADLTGKIALVTGGRVKIGNAVVLRLLRNGAFVHVTTRFPLLLLHSLQQQDDSYVWWHRVKVYGLDLRDLNAVTQFCTYLTNSVEKLDIFIQNAAQTIRRPASYYKPIVEAEAALTNSLSENTLENWVKLDGSVDLMIEDEVDAGSSLSMVSTSKSTEFSTSFDGQGVSLSAIRTLLIPDDLKKIDSKKTTIDTDWSLETHAASATDPKDLRPSTTWSQTLPDVPLSEIAEVYVINSIAPTLLLQRLQQLLSSLKYPRPYPTFVVNVSSREGSFSASAKTDLGLGFDGSSGTHPHTNSAKSALNRLTQTIASDWMREGIYVNAVDPGWVSVMGPAKKAETWAEIIPPLSVEDGAARILDPIIGGYNGRGLASGVLFRNFAVSDW</sequence>
<gene>
    <name evidence="2" type="ORF">HK100_002148</name>
</gene>
<reference evidence="2" key="1">
    <citation type="submission" date="2020-05" db="EMBL/GenBank/DDBJ databases">
        <title>Phylogenomic resolution of chytrid fungi.</title>
        <authorList>
            <person name="Stajich J.E."/>
            <person name="Amses K."/>
            <person name="Simmons R."/>
            <person name="Seto K."/>
            <person name="Myers J."/>
            <person name="Bonds A."/>
            <person name="Quandt C.A."/>
            <person name="Barry K."/>
            <person name="Liu P."/>
            <person name="Grigoriev I."/>
            <person name="Longcore J.E."/>
            <person name="James T.Y."/>
        </authorList>
    </citation>
    <scope>NUCLEOTIDE SEQUENCE</scope>
    <source>
        <strain evidence="2">JEL0513</strain>
    </source>
</reference>
<accession>A0AAD5XE16</accession>
<dbReference type="Proteomes" id="UP001211907">
    <property type="component" value="Unassembled WGS sequence"/>
</dbReference>
<evidence type="ECO:0000313" key="2">
    <source>
        <dbReference type="EMBL" id="KAJ3112951.1"/>
    </source>
</evidence>
<organism evidence="2 3">
    <name type="scientific">Physocladia obscura</name>
    <dbReference type="NCBI Taxonomy" id="109957"/>
    <lineage>
        <taxon>Eukaryota</taxon>
        <taxon>Fungi</taxon>
        <taxon>Fungi incertae sedis</taxon>
        <taxon>Chytridiomycota</taxon>
        <taxon>Chytridiomycota incertae sedis</taxon>
        <taxon>Chytridiomycetes</taxon>
        <taxon>Chytridiales</taxon>
        <taxon>Chytriomycetaceae</taxon>
        <taxon>Physocladia</taxon>
    </lineage>
</organism>
<dbReference type="PANTHER" id="PTHR43558:SF8">
    <property type="entry name" value="SHORT-CHAIN DEHYDROGENASE_REDUCTASE FAMILY PROTEIN"/>
    <property type="match status" value="1"/>
</dbReference>
<feature type="region of interest" description="Disordered" evidence="1">
    <location>
        <begin position="758"/>
        <end position="777"/>
    </location>
</feature>
<proteinExistence type="predicted"/>
<dbReference type="Pfam" id="PF00106">
    <property type="entry name" value="adh_short"/>
    <property type="match status" value="1"/>
</dbReference>
<dbReference type="InterPro" id="IPR053354">
    <property type="entry name" value="MGDG_epimerase"/>
</dbReference>
<evidence type="ECO:0000256" key="1">
    <source>
        <dbReference type="SAM" id="MobiDB-lite"/>
    </source>
</evidence>
<dbReference type="PANTHER" id="PTHR43558">
    <property type="entry name" value="REDUCTASE, PUTATIVE (AFU_ORTHOLOGUE AFUA_3G10540)-RELATED"/>
    <property type="match status" value="1"/>
</dbReference>
<name>A0AAD5XE16_9FUNG</name>
<dbReference type="EMBL" id="JADGJH010001488">
    <property type="protein sequence ID" value="KAJ3112951.1"/>
    <property type="molecule type" value="Genomic_DNA"/>
</dbReference>
<dbReference type="AlphaFoldDB" id="A0AAD5XE16"/>
<dbReference type="Gene3D" id="3.40.50.720">
    <property type="entry name" value="NAD(P)-binding Rossmann-like Domain"/>
    <property type="match status" value="2"/>
</dbReference>
<evidence type="ECO:0000313" key="3">
    <source>
        <dbReference type="Proteomes" id="UP001211907"/>
    </source>
</evidence>
<dbReference type="InterPro" id="IPR002347">
    <property type="entry name" value="SDR_fam"/>
</dbReference>
<comment type="caution">
    <text evidence="2">The sequence shown here is derived from an EMBL/GenBank/DDBJ whole genome shotgun (WGS) entry which is preliminary data.</text>
</comment>
<feature type="compositionally biased region" description="Basic and acidic residues" evidence="1">
    <location>
        <begin position="760"/>
        <end position="775"/>
    </location>
</feature>
<dbReference type="SUPFAM" id="SSF51735">
    <property type="entry name" value="NAD(P)-binding Rossmann-fold domains"/>
    <property type="match status" value="1"/>
</dbReference>
<keyword evidence="3" id="KW-1185">Reference proteome</keyword>
<dbReference type="InterPro" id="IPR036291">
    <property type="entry name" value="NAD(P)-bd_dom_sf"/>
</dbReference>